<protein>
    <recommendedName>
        <fullName evidence="3">Enoyl-CoA hydratase</fullName>
    </recommendedName>
</protein>
<reference evidence="2" key="1">
    <citation type="submission" date="2021-01" db="EMBL/GenBank/DDBJ databases">
        <authorList>
            <person name="Corre E."/>
            <person name="Pelletier E."/>
            <person name="Niang G."/>
            <person name="Scheremetjew M."/>
            <person name="Finn R."/>
            <person name="Kale V."/>
            <person name="Holt S."/>
            <person name="Cochrane G."/>
            <person name="Meng A."/>
            <person name="Brown T."/>
            <person name="Cohen L."/>
        </authorList>
    </citation>
    <scope>NUCLEOTIDE SEQUENCE</scope>
    <source>
        <strain evidence="2">OF101</strain>
    </source>
</reference>
<dbReference type="PANTHER" id="PTHR43684">
    <property type="match status" value="1"/>
</dbReference>
<name>A0A7S1PYL5_ALECA</name>
<organism evidence="2">
    <name type="scientific">Alexandrium catenella</name>
    <name type="common">Red tide dinoflagellate</name>
    <name type="synonym">Gonyaulax catenella</name>
    <dbReference type="NCBI Taxonomy" id="2925"/>
    <lineage>
        <taxon>Eukaryota</taxon>
        <taxon>Sar</taxon>
        <taxon>Alveolata</taxon>
        <taxon>Dinophyceae</taxon>
        <taxon>Gonyaulacales</taxon>
        <taxon>Pyrocystaceae</taxon>
        <taxon>Alexandrium</taxon>
    </lineage>
</organism>
<dbReference type="Gene3D" id="3.90.226.10">
    <property type="entry name" value="2-enoyl-CoA Hydratase, Chain A, domain 1"/>
    <property type="match status" value="1"/>
</dbReference>
<dbReference type="PANTHER" id="PTHR43684:SF4">
    <property type="entry name" value="ENOYL-COA HYDRATASE_ISOMERASE FAMILY PROTEIN (AFU_ORTHOLOGUE AFUA_1G01890)"/>
    <property type="match status" value="1"/>
</dbReference>
<dbReference type="InterPro" id="IPR001753">
    <property type="entry name" value="Enoyl-CoA_hydra/iso"/>
</dbReference>
<dbReference type="InterPro" id="IPR014748">
    <property type="entry name" value="Enoyl-CoA_hydra_C"/>
</dbReference>
<dbReference type="EMBL" id="HBGE01020447">
    <property type="protein sequence ID" value="CAD9110808.1"/>
    <property type="molecule type" value="Transcribed_RNA"/>
</dbReference>
<gene>
    <name evidence="2" type="ORF">ACAT0790_LOCUS12315</name>
</gene>
<evidence type="ECO:0000256" key="1">
    <source>
        <dbReference type="ARBA" id="ARBA00005254"/>
    </source>
</evidence>
<dbReference type="SUPFAM" id="SSF52096">
    <property type="entry name" value="ClpP/crotonase"/>
    <property type="match status" value="1"/>
</dbReference>
<dbReference type="InterPro" id="IPR029045">
    <property type="entry name" value="ClpP/crotonase-like_dom_sf"/>
</dbReference>
<evidence type="ECO:0008006" key="3">
    <source>
        <dbReference type="Google" id="ProtNLM"/>
    </source>
</evidence>
<dbReference type="AlphaFoldDB" id="A0A7S1PYL5"/>
<dbReference type="CDD" id="cd06558">
    <property type="entry name" value="crotonase-like"/>
    <property type="match status" value="1"/>
</dbReference>
<sequence length="301" mass="33041">MVIHQKVEWVDTELKDLKVDILDGGVMVLTMSRPQQGNSWTEPMRNEICYMLDVASKDPKIRVVVVTGDPAGKAFCVGMALKDNPGDPPGDLPEGRPRNNSYWRDGGGTASLAVVRCTKPVIAAINGNAVGVGMTFPLSCDMSVAAETAKVGFVFGKRGLSMEALSSFFLAKAVGWKKASELVLTGRVFSAKDAPPGLFNYVVPSDQVMPKALELAYEVTQTAPLSAMLNRTMLLRNMSMSPEEAHLVESRCIHALGRHPDNREGIKSFLEKRPPQFKGDPFKEAPDFYPWWKEVVTRSKL</sequence>
<dbReference type="Pfam" id="PF00378">
    <property type="entry name" value="ECH_1"/>
    <property type="match status" value="1"/>
</dbReference>
<proteinExistence type="inferred from homology"/>
<comment type="similarity">
    <text evidence="1">Belongs to the enoyl-CoA hydratase/isomerase family.</text>
</comment>
<dbReference type="InterPro" id="IPR051053">
    <property type="entry name" value="ECH/Chromodomain_protein"/>
</dbReference>
<dbReference type="Gene3D" id="1.10.12.10">
    <property type="entry name" value="Lyase 2-enoyl-coa Hydratase, Chain A, domain 2"/>
    <property type="match status" value="1"/>
</dbReference>
<evidence type="ECO:0000313" key="2">
    <source>
        <dbReference type="EMBL" id="CAD9110808.1"/>
    </source>
</evidence>
<accession>A0A7S1PYL5</accession>